<proteinExistence type="predicted"/>
<dbReference type="PANTHER" id="PTHR42759">
    <property type="entry name" value="MOXR FAMILY PROTEIN"/>
    <property type="match status" value="1"/>
</dbReference>
<dbReference type="Pfam" id="PF07726">
    <property type="entry name" value="AAA_3"/>
    <property type="match status" value="1"/>
</dbReference>
<dbReference type="CDD" id="cd00009">
    <property type="entry name" value="AAA"/>
    <property type="match status" value="1"/>
</dbReference>
<feature type="domain" description="ChlI/MoxR AAA lid" evidence="2">
    <location>
        <begin position="235"/>
        <end position="304"/>
    </location>
</feature>
<dbReference type="GO" id="GO:0005524">
    <property type="term" value="F:ATP binding"/>
    <property type="evidence" value="ECO:0007669"/>
    <property type="project" value="InterPro"/>
</dbReference>
<dbReference type="SUPFAM" id="SSF52540">
    <property type="entry name" value="P-loop containing nucleoside triphosphate hydrolases"/>
    <property type="match status" value="1"/>
</dbReference>
<dbReference type="PIRSF" id="PIRSF002849">
    <property type="entry name" value="AAA_ATPase_chaperone_MoxR_prd"/>
    <property type="match status" value="1"/>
</dbReference>
<dbReference type="Gene3D" id="3.40.50.300">
    <property type="entry name" value="P-loop containing nucleotide triphosphate hydrolases"/>
    <property type="match status" value="1"/>
</dbReference>
<dbReference type="Proteomes" id="UP001527202">
    <property type="component" value="Unassembled WGS sequence"/>
</dbReference>
<protein>
    <submittedName>
        <fullName evidence="4">MoxR family ATPase</fullName>
    </submittedName>
</protein>
<feature type="domain" description="ATPase AAA-3" evidence="1">
    <location>
        <begin position="42"/>
        <end position="172"/>
    </location>
</feature>
<reference evidence="4 5" key="1">
    <citation type="submission" date="2018-01" db="EMBL/GenBank/DDBJ databases">
        <title>The whole genome sequencing and assembly of Paenibacillus chitinolyticus KCCM 41400 strain.</title>
        <authorList>
            <person name="Kim J.-Y."/>
            <person name="Park M.-K."/>
            <person name="Lee Y.-J."/>
            <person name="Yi H."/>
            <person name="Bahn Y.-S."/>
            <person name="Kim J.F."/>
            <person name="Lee D.-W."/>
        </authorList>
    </citation>
    <scope>NUCLEOTIDE SEQUENCE [LARGE SCALE GENOMIC DNA]</scope>
    <source>
        <strain evidence="4 5">KCCM 41400</strain>
    </source>
</reference>
<dbReference type="EMBL" id="JAMDMJ010000003">
    <property type="protein sequence ID" value="MCY9594827.1"/>
    <property type="molecule type" value="Genomic_DNA"/>
</dbReference>
<accession>A0A410X1L4</accession>
<dbReference type="InterPro" id="IPR027417">
    <property type="entry name" value="P-loop_NTPase"/>
</dbReference>
<dbReference type="PANTHER" id="PTHR42759:SF5">
    <property type="entry name" value="METHANOL DEHYDROGENASE REGULATOR"/>
    <property type="match status" value="1"/>
</dbReference>
<sequence>MAAVSQPHMSEISRIRSNLDSCILGKSEEIMLLLTALLAGGHVLLEDVPGTGKTVLVKSLARSIQGQFRRIQCNPDLLPTDITGVSIYHPKNEAFFFRPGPVMANILLVDEINRATTKTQSALLEAMEEHHVTVDGEMYPLPRPFMLLATQNPIDFEGTYLLPEAQLDRFMIKFSLGYPDSATELQMIASQSKEHPMEQLHEVVGAEQILSMQEEVRSVYLDEGIAKYLVDITRSTREHPAVELGASPRATLALVQASKAYAYLNGRDYVLPDDVKYLAPYVLGHRIILSSEARMEGETSRSVFASILAHTKVPVRLEKAK</sequence>
<dbReference type="InterPro" id="IPR011703">
    <property type="entry name" value="ATPase_AAA-3"/>
</dbReference>
<keyword evidence="6" id="KW-1185">Reference proteome</keyword>
<dbReference type="RefSeq" id="WP_009675380.1">
    <property type="nucleotide sequence ID" value="NZ_BQWH01000003.1"/>
</dbReference>
<evidence type="ECO:0000313" key="6">
    <source>
        <dbReference type="Proteomes" id="UP001527202"/>
    </source>
</evidence>
<reference evidence="3 6" key="2">
    <citation type="submission" date="2022-05" db="EMBL/GenBank/DDBJ databases">
        <title>Genome Sequencing of Bee-Associated Microbes.</title>
        <authorList>
            <person name="Dunlap C."/>
        </authorList>
    </citation>
    <scope>NUCLEOTIDE SEQUENCE [LARGE SCALE GENOMIC DNA]</scope>
    <source>
        <strain evidence="3 6">NRRL B-23120</strain>
    </source>
</reference>
<dbReference type="KEGG" id="pchi:PC41400_23545"/>
<evidence type="ECO:0000313" key="5">
    <source>
        <dbReference type="Proteomes" id="UP000288943"/>
    </source>
</evidence>
<dbReference type="OrthoDB" id="9808397at2"/>
<gene>
    <name evidence="3" type="ORF">M5X16_03440</name>
    <name evidence="4" type="ORF">PC41400_23545</name>
</gene>
<dbReference type="EMBL" id="CP026520">
    <property type="protein sequence ID" value="QAV20487.1"/>
    <property type="molecule type" value="Genomic_DNA"/>
</dbReference>
<dbReference type="GO" id="GO:0016887">
    <property type="term" value="F:ATP hydrolysis activity"/>
    <property type="evidence" value="ECO:0007669"/>
    <property type="project" value="InterPro"/>
</dbReference>
<organism evidence="4 5">
    <name type="scientific">Paenibacillus chitinolyticus</name>
    <dbReference type="NCBI Taxonomy" id="79263"/>
    <lineage>
        <taxon>Bacteria</taxon>
        <taxon>Bacillati</taxon>
        <taxon>Bacillota</taxon>
        <taxon>Bacilli</taxon>
        <taxon>Bacillales</taxon>
        <taxon>Paenibacillaceae</taxon>
        <taxon>Paenibacillus</taxon>
    </lineage>
</organism>
<evidence type="ECO:0000313" key="3">
    <source>
        <dbReference type="EMBL" id="MCY9594827.1"/>
    </source>
</evidence>
<dbReference type="Proteomes" id="UP000288943">
    <property type="component" value="Chromosome"/>
</dbReference>
<dbReference type="GeneID" id="95377771"/>
<dbReference type="InterPro" id="IPR050764">
    <property type="entry name" value="CbbQ/NirQ/NorQ/GpvN"/>
</dbReference>
<dbReference type="Pfam" id="PF17863">
    <property type="entry name" value="AAA_lid_2"/>
    <property type="match status" value="1"/>
</dbReference>
<evidence type="ECO:0000259" key="1">
    <source>
        <dbReference type="Pfam" id="PF07726"/>
    </source>
</evidence>
<evidence type="ECO:0000313" key="4">
    <source>
        <dbReference type="EMBL" id="QAV20487.1"/>
    </source>
</evidence>
<evidence type="ECO:0000259" key="2">
    <source>
        <dbReference type="Pfam" id="PF17863"/>
    </source>
</evidence>
<dbReference type="InterPro" id="IPR041628">
    <property type="entry name" value="ChlI/MoxR_AAA_lid"/>
</dbReference>
<dbReference type="AlphaFoldDB" id="A0A410X1L4"/>
<dbReference type="Gene3D" id="1.10.8.80">
    <property type="entry name" value="Magnesium chelatase subunit I, C-Terminal domain"/>
    <property type="match status" value="1"/>
</dbReference>
<name>A0A410X1L4_9BACL</name>